<dbReference type="SMART" id="SM00530">
    <property type="entry name" value="HTH_XRE"/>
    <property type="match status" value="1"/>
</dbReference>
<name>A0A9X2FM01_9LACO</name>
<keyword evidence="3" id="KW-1185">Reference proteome</keyword>
<dbReference type="Gene3D" id="1.10.260.40">
    <property type="entry name" value="lambda repressor-like DNA-binding domains"/>
    <property type="match status" value="1"/>
</dbReference>
<dbReference type="EMBL" id="JAIULA010000033">
    <property type="protein sequence ID" value="MCP0888002.1"/>
    <property type="molecule type" value="Genomic_DNA"/>
</dbReference>
<proteinExistence type="predicted"/>
<dbReference type="InterPro" id="IPR010982">
    <property type="entry name" value="Lambda_DNA-bd_dom_sf"/>
</dbReference>
<dbReference type="RefSeq" id="WP_253362161.1">
    <property type="nucleotide sequence ID" value="NZ_JAIULA010000033.1"/>
</dbReference>
<sequence>MFPERLRALRMGKNLSLPELAKQLNKVNDVEQTHKNTGPQIGSWERGTNTPSYIEVRKLANFFNVSLDYLVGQKYQEIDLDDIFASSARLEFAGKTLNASERYEIYALIKGYLRGKYPLESNKEYENLEEIHLDLK</sequence>
<dbReference type="Pfam" id="PF01381">
    <property type="entry name" value="HTH_3"/>
    <property type="match status" value="1"/>
</dbReference>
<dbReference type="AlphaFoldDB" id="A0A9X2FM01"/>
<organism evidence="2 3">
    <name type="scientific">Ligilactobacillus ubinensis</name>
    <dbReference type="NCBI Taxonomy" id="2876789"/>
    <lineage>
        <taxon>Bacteria</taxon>
        <taxon>Bacillati</taxon>
        <taxon>Bacillota</taxon>
        <taxon>Bacilli</taxon>
        <taxon>Lactobacillales</taxon>
        <taxon>Lactobacillaceae</taxon>
        <taxon>Ligilactobacillus</taxon>
    </lineage>
</organism>
<dbReference type="PROSITE" id="PS50943">
    <property type="entry name" value="HTH_CROC1"/>
    <property type="match status" value="1"/>
</dbReference>
<evidence type="ECO:0000259" key="1">
    <source>
        <dbReference type="PROSITE" id="PS50943"/>
    </source>
</evidence>
<dbReference type="SUPFAM" id="SSF47413">
    <property type="entry name" value="lambda repressor-like DNA-binding domains"/>
    <property type="match status" value="1"/>
</dbReference>
<feature type="domain" description="HTH cro/C1-type" evidence="1">
    <location>
        <begin position="6"/>
        <end position="70"/>
    </location>
</feature>
<dbReference type="Proteomes" id="UP001139006">
    <property type="component" value="Unassembled WGS sequence"/>
</dbReference>
<dbReference type="CDD" id="cd00093">
    <property type="entry name" value="HTH_XRE"/>
    <property type="match status" value="1"/>
</dbReference>
<gene>
    <name evidence="2" type="ORF">LB941_11735</name>
</gene>
<reference evidence="2 3" key="1">
    <citation type="journal article" date="2023" name="Int. J. Syst. Evol. Microbiol.">
        <title>Ligilactobacillus ubinensis sp. nov., a novel species isolated from the wild ferment of a durian fruit (Durio zibethinus).</title>
        <authorList>
            <person name="Heng Y.C."/>
            <person name="Menon N."/>
            <person name="Chen B."/>
            <person name="Loo B.Z.L."/>
            <person name="Wong G.W.J."/>
            <person name="Lim A.C.H."/>
            <person name="Silvaraju S."/>
            <person name="Kittelmann S."/>
        </authorList>
    </citation>
    <scope>NUCLEOTIDE SEQUENCE [LARGE SCALE GENOMIC DNA]</scope>
    <source>
        <strain evidence="2 3">WILCCON 0076</strain>
    </source>
</reference>
<dbReference type="GO" id="GO:0003677">
    <property type="term" value="F:DNA binding"/>
    <property type="evidence" value="ECO:0007669"/>
    <property type="project" value="InterPro"/>
</dbReference>
<dbReference type="InterPro" id="IPR001387">
    <property type="entry name" value="Cro/C1-type_HTH"/>
</dbReference>
<accession>A0A9X2FM01</accession>
<comment type="caution">
    <text evidence="2">The sequence shown here is derived from an EMBL/GenBank/DDBJ whole genome shotgun (WGS) entry which is preliminary data.</text>
</comment>
<evidence type="ECO:0000313" key="2">
    <source>
        <dbReference type="EMBL" id="MCP0888002.1"/>
    </source>
</evidence>
<protein>
    <submittedName>
        <fullName evidence="2">Helix-turn-helix domain-containing protein</fullName>
    </submittedName>
</protein>
<evidence type="ECO:0000313" key="3">
    <source>
        <dbReference type="Proteomes" id="UP001139006"/>
    </source>
</evidence>